<evidence type="ECO:0000313" key="3">
    <source>
        <dbReference type="EMBL" id="QDU57921.1"/>
    </source>
</evidence>
<evidence type="ECO:0000256" key="1">
    <source>
        <dbReference type="SAM" id="MobiDB-lite"/>
    </source>
</evidence>
<sequence precursor="true">MVLRFTLSFVLLTLFGASAANAQQPSESPSPATHEMAPATDASHAGHEMAEEPKQALPGPHGGVVSQAGDFQFETLLESGGIHLFAYNAQGQPLDVQQVRGAATLQLKGDAKRYRYDLYPEVEQDKSAKSLSVSVDLSRVAGREGELTFQLAGLASSNRRPVSFSTPFVGPLSEAQKTAAAIAAQGICPVSGQQLGSMGEPIAVTEGEQTIYVCCAGCVNKVKADFATYLKKIEQKIVAAPATEADAEAIKLQKTCPVTEAPLGSMGSPIKVTGLDRDVYLCCQGCLKALEKSPEKYLAKLPPLPTPKPVVVLATKDDAAFVAAQKLCPVMDEPLDAMGGPYKTVVEGKVVYLCCPGCAKMLNAEPEKYLAKLKEQGITPPAAK</sequence>
<feature type="compositionally biased region" description="Basic and acidic residues" evidence="1">
    <location>
        <begin position="44"/>
        <end position="54"/>
    </location>
</feature>
<keyword evidence="4" id="KW-1185">Reference proteome</keyword>
<dbReference type="EMBL" id="CP036278">
    <property type="protein sequence ID" value="QDU57921.1"/>
    <property type="molecule type" value="Genomic_DNA"/>
</dbReference>
<protein>
    <submittedName>
        <fullName evidence="3">Archaeal TRASH domain protein</fullName>
    </submittedName>
</protein>
<gene>
    <name evidence="3" type="ORF">Pan181_41440</name>
</gene>
<dbReference type="AlphaFoldDB" id="A0A518AT79"/>
<dbReference type="KEGG" id="amuc:Pan181_41440"/>
<dbReference type="Proteomes" id="UP000315750">
    <property type="component" value="Chromosome"/>
</dbReference>
<feature type="compositionally biased region" description="Polar residues" evidence="1">
    <location>
        <begin position="22"/>
        <end position="31"/>
    </location>
</feature>
<feature type="signal peptide" evidence="2">
    <location>
        <begin position="1"/>
        <end position="22"/>
    </location>
</feature>
<feature type="region of interest" description="Disordered" evidence="1">
    <location>
        <begin position="22"/>
        <end position="64"/>
    </location>
</feature>
<evidence type="ECO:0000313" key="4">
    <source>
        <dbReference type="Proteomes" id="UP000315750"/>
    </source>
</evidence>
<name>A0A518AT79_9BACT</name>
<dbReference type="RefSeq" id="WP_231943651.1">
    <property type="nucleotide sequence ID" value="NZ_CP036278.1"/>
</dbReference>
<accession>A0A518AT79</accession>
<evidence type="ECO:0000256" key="2">
    <source>
        <dbReference type="SAM" id="SignalP"/>
    </source>
</evidence>
<feature type="chain" id="PRO_5022171780" evidence="2">
    <location>
        <begin position="23"/>
        <end position="384"/>
    </location>
</feature>
<reference evidence="3 4" key="1">
    <citation type="submission" date="2019-02" db="EMBL/GenBank/DDBJ databases">
        <title>Deep-cultivation of Planctomycetes and their phenomic and genomic characterization uncovers novel biology.</title>
        <authorList>
            <person name="Wiegand S."/>
            <person name="Jogler M."/>
            <person name="Boedeker C."/>
            <person name="Pinto D."/>
            <person name="Vollmers J."/>
            <person name="Rivas-Marin E."/>
            <person name="Kohn T."/>
            <person name="Peeters S.H."/>
            <person name="Heuer A."/>
            <person name="Rast P."/>
            <person name="Oberbeckmann S."/>
            <person name="Bunk B."/>
            <person name="Jeske O."/>
            <person name="Meyerdierks A."/>
            <person name="Storesund J.E."/>
            <person name="Kallscheuer N."/>
            <person name="Luecker S."/>
            <person name="Lage O.M."/>
            <person name="Pohl T."/>
            <person name="Merkel B.J."/>
            <person name="Hornburger P."/>
            <person name="Mueller R.-W."/>
            <person name="Bruemmer F."/>
            <person name="Labrenz M."/>
            <person name="Spormann A.M."/>
            <person name="Op den Camp H."/>
            <person name="Overmann J."/>
            <person name="Amann R."/>
            <person name="Jetten M.S.M."/>
            <person name="Mascher T."/>
            <person name="Medema M.H."/>
            <person name="Devos D.P."/>
            <person name="Kaster A.-K."/>
            <person name="Ovreas L."/>
            <person name="Rohde M."/>
            <person name="Galperin M.Y."/>
            <person name="Jogler C."/>
        </authorList>
    </citation>
    <scope>NUCLEOTIDE SEQUENCE [LARGE SCALE GENOMIC DNA]</scope>
    <source>
        <strain evidence="3 4">Pan181</strain>
    </source>
</reference>
<organism evidence="3 4">
    <name type="scientific">Aeoliella mucimassa</name>
    <dbReference type="NCBI Taxonomy" id="2527972"/>
    <lineage>
        <taxon>Bacteria</taxon>
        <taxon>Pseudomonadati</taxon>
        <taxon>Planctomycetota</taxon>
        <taxon>Planctomycetia</taxon>
        <taxon>Pirellulales</taxon>
        <taxon>Lacipirellulaceae</taxon>
        <taxon>Aeoliella</taxon>
    </lineage>
</organism>
<proteinExistence type="predicted"/>
<keyword evidence="2" id="KW-0732">Signal</keyword>